<dbReference type="SMART" id="SM00304">
    <property type="entry name" value="HAMP"/>
    <property type="match status" value="1"/>
</dbReference>
<dbReference type="SUPFAM" id="SSF58104">
    <property type="entry name" value="Methyl-accepting chemotaxis protein (MCP) signaling domain"/>
    <property type="match status" value="1"/>
</dbReference>
<evidence type="ECO:0000256" key="2">
    <source>
        <dbReference type="ARBA" id="ARBA00022692"/>
    </source>
</evidence>
<dbReference type="SMART" id="SM00283">
    <property type="entry name" value="MA"/>
    <property type="match status" value="1"/>
</dbReference>
<reference evidence="10 11" key="1">
    <citation type="submission" date="2023-03" db="EMBL/GenBank/DDBJ databases">
        <title>Draft genome sequence of Thalassotalea insulae KCTC 62186T.</title>
        <authorList>
            <person name="Sawabe T."/>
        </authorList>
    </citation>
    <scope>NUCLEOTIDE SEQUENCE [LARGE SCALE GENOMIC DNA]</scope>
    <source>
        <strain evidence="10 11">KCTC 62186</strain>
    </source>
</reference>
<comment type="subcellular location">
    <subcellularLocation>
        <location evidence="1">Membrane</location>
        <topology evidence="1">Multi-pass membrane protein</topology>
    </subcellularLocation>
</comment>
<dbReference type="InterPro" id="IPR003660">
    <property type="entry name" value="HAMP_dom"/>
</dbReference>
<evidence type="ECO:0000313" key="10">
    <source>
        <dbReference type="EMBL" id="GLX77850.1"/>
    </source>
</evidence>
<evidence type="ECO:0000256" key="4">
    <source>
        <dbReference type="ARBA" id="ARBA00023136"/>
    </source>
</evidence>
<evidence type="ECO:0000256" key="3">
    <source>
        <dbReference type="ARBA" id="ARBA00022989"/>
    </source>
</evidence>
<sequence>MKIKTKLILQAIFLAIVPATTLALIITLQANQASFAALEQKSKEQLISLREMKKAQITDYIAQIEAQIATFSTNLSVIDAANEFTASFPQAPTDNTLQSISKDRLNRYYLNQFNQAFIDKNNHSAPDIEQKLARLDKLAIHYQDKYIASNHFSLGNKDKLLSAGNSPYDATHQKYHPMFNDYLTRFGFYDIFIVDANSGHVVYSVFKELDYATSLLTGPYANSGIATAFKKALQLPDNQQSVLIDFNSYFPSYDQAASFIAAPITDDSGKKNAVMIFQMPIDGINKIMTTDHQWQQVGLGLSGETYLVGPDKTLRSESRFLIEDKENYYQALAQSGEQPHLEQIKAYNSALGLQLVNTSGAADALTGISGFQRFNDYRSVEVLSAYTSINYGDQVWALMAEIDVSEAFADAIKLSDDLYFNALTSLVIICLISITTGLLIAKYLVTPLDVLVQRINDISDGEGDLTVKLSLAKREDEIGAVGKAFNHFVEKIRVIISEIDLHADQLASSSEELSAVTNDTTNIVNLQKAKTDVTTQVMSEFSTSINEIADNSLHTANLTQQANDESSKGANLSEQAQDAIHGLVSSVDIASNELHQLNQQVEQITGILGVIDSIAEQTNLLALNAAIEAARAGESGRGFSVVADEVRTLAAKTQESTVEIQQKIEGLKSSSEKSVFAMSTASQEAEKGISLVQNTATSLRTLSHLIADVSNKNTENATVAKQQSVSVTDVHQNIVDIASYTDNTSSASLQTAQSSSELARLAVNMSGLVQQFKY</sequence>
<dbReference type="CDD" id="cd11386">
    <property type="entry name" value="MCP_signal"/>
    <property type="match status" value="1"/>
</dbReference>
<dbReference type="Gene3D" id="1.10.287.950">
    <property type="entry name" value="Methyl-accepting chemotaxis protein"/>
    <property type="match status" value="1"/>
</dbReference>
<dbReference type="Pfam" id="PF00015">
    <property type="entry name" value="MCPsignal"/>
    <property type="match status" value="1"/>
</dbReference>
<gene>
    <name evidence="10" type="ORF">tinsulaeT_11900</name>
</gene>
<dbReference type="PANTHER" id="PTHR32089">
    <property type="entry name" value="METHYL-ACCEPTING CHEMOTAXIS PROTEIN MCPB"/>
    <property type="match status" value="1"/>
</dbReference>
<comment type="similarity">
    <text evidence="6">Belongs to the methyl-accepting chemotaxis (MCP) protein family.</text>
</comment>
<evidence type="ECO:0000256" key="1">
    <source>
        <dbReference type="ARBA" id="ARBA00004141"/>
    </source>
</evidence>
<keyword evidence="3" id="KW-1133">Transmembrane helix</keyword>
<dbReference type="PANTHER" id="PTHR32089:SF119">
    <property type="entry name" value="METHYL-ACCEPTING CHEMOTAXIS PROTEIN CTPL"/>
    <property type="match status" value="1"/>
</dbReference>
<keyword evidence="2" id="KW-0812">Transmembrane</keyword>
<evidence type="ECO:0000256" key="5">
    <source>
        <dbReference type="ARBA" id="ARBA00023224"/>
    </source>
</evidence>
<feature type="domain" description="Methyl-accepting transducer" evidence="8">
    <location>
        <begin position="502"/>
        <end position="738"/>
    </location>
</feature>
<comment type="caution">
    <text evidence="10">The sequence shown here is derived from an EMBL/GenBank/DDBJ whole genome shotgun (WGS) entry which is preliminary data.</text>
</comment>
<keyword evidence="11" id="KW-1185">Reference proteome</keyword>
<dbReference type="PROSITE" id="PS50885">
    <property type="entry name" value="HAMP"/>
    <property type="match status" value="1"/>
</dbReference>
<dbReference type="CDD" id="cd06225">
    <property type="entry name" value="HAMP"/>
    <property type="match status" value="1"/>
</dbReference>
<dbReference type="Pfam" id="PF00672">
    <property type="entry name" value="HAMP"/>
    <property type="match status" value="1"/>
</dbReference>
<evidence type="ECO:0000259" key="9">
    <source>
        <dbReference type="PROSITE" id="PS50885"/>
    </source>
</evidence>
<evidence type="ECO:0000256" key="7">
    <source>
        <dbReference type="PROSITE-ProRule" id="PRU00284"/>
    </source>
</evidence>
<proteinExistence type="inferred from homology"/>
<dbReference type="RefSeq" id="WP_284243741.1">
    <property type="nucleotide sequence ID" value="NZ_BSST01000001.1"/>
</dbReference>
<dbReference type="EMBL" id="BSST01000001">
    <property type="protein sequence ID" value="GLX77850.1"/>
    <property type="molecule type" value="Genomic_DNA"/>
</dbReference>
<protein>
    <submittedName>
        <fullName evidence="10">Methyl-accepting chemotaxis protein</fullName>
    </submittedName>
</protein>
<evidence type="ECO:0000259" key="8">
    <source>
        <dbReference type="PROSITE" id="PS50111"/>
    </source>
</evidence>
<dbReference type="InterPro" id="IPR004089">
    <property type="entry name" value="MCPsignal_dom"/>
</dbReference>
<feature type="domain" description="HAMP" evidence="9">
    <location>
        <begin position="442"/>
        <end position="497"/>
    </location>
</feature>
<evidence type="ECO:0000256" key="6">
    <source>
        <dbReference type="ARBA" id="ARBA00029447"/>
    </source>
</evidence>
<organism evidence="10 11">
    <name type="scientific">Thalassotalea insulae</name>
    <dbReference type="NCBI Taxonomy" id="2056778"/>
    <lineage>
        <taxon>Bacteria</taxon>
        <taxon>Pseudomonadati</taxon>
        <taxon>Pseudomonadota</taxon>
        <taxon>Gammaproteobacteria</taxon>
        <taxon>Alteromonadales</taxon>
        <taxon>Colwelliaceae</taxon>
        <taxon>Thalassotalea</taxon>
    </lineage>
</organism>
<keyword evidence="5 7" id="KW-0807">Transducer</keyword>
<evidence type="ECO:0000313" key="11">
    <source>
        <dbReference type="Proteomes" id="UP001157186"/>
    </source>
</evidence>
<dbReference type="PROSITE" id="PS50111">
    <property type="entry name" value="CHEMOTAXIS_TRANSDUC_2"/>
    <property type="match status" value="1"/>
</dbReference>
<dbReference type="Proteomes" id="UP001157186">
    <property type="component" value="Unassembled WGS sequence"/>
</dbReference>
<keyword evidence="4" id="KW-0472">Membrane</keyword>
<name>A0ABQ6GPD3_9GAMM</name>
<accession>A0ABQ6GPD3</accession>